<name>A0A165UNU2_9HYPH</name>
<reference evidence="1 2" key="1">
    <citation type="journal article" date="2016" name="Front. Microbiol.">
        <title>Comparative Genomic Analysis Reveals a Diverse Repertoire of Genes Involved in Prokaryote-Eukaryote Interactions within the Pseudovibrio Genus.</title>
        <authorList>
            <person name="Romano S."/>
            <person name="Fernandez-Guerra A."/>
            <person name="Reen F.J."/>
            <person name="Glockner F.O."/>
            <person name="Crowley S.P."/>
            <person name="O'Sullivan O."/>
            <person name="Cotter P.D."/>
            <person name="Adams C."/>
            <person name="Dobson A.D."/>
            <person name="O'Gara F."/>
        </authorList>
    </citation>
    <scope>NUCLEOTIDE SEQUENCE [LARGE SCALE GENOMIC DNA]</scope>
    <source>
        <strain evidence="1 2">Ad2</strain>
    </source>
</reference>
<dbReference type="PATRIC" id="fig|989403.3.peg.4283"/>
<evidence type="ECO:0000313" key="1">
    <source>
        <dbReference type="EMBL" id="KZL12626.1"/>
    </source>
</evidence>
<comment type="caution">
    <text evidence="1">The sequence shown here is derived from an EMBL/GenBank/DDBJ whole genome shotgun (WGS) entry which is preliminary data.</text>
</comment>
<gene>
    <name evidence="1" type="ORF">PsAD2_03932</name>
</gene>
<organism evidence="1 2">
    <name type="scientific">Pseudovibrio axinellae</name>
    <dbReference type="NCBI Taxonomy" id="989403"/>
    <lineage>
        <taxon>Bacteria</taxon>
        <taxon>Pseudomonadati</taxon>
        <taxon>Pseudomonadota</taxon>
        <taxon>Alphaproteobacteria</taxon>
        <taxon>Hyphomicrobiales</taxon>
        <taxon>Stappiaceae</taxon>
        <taxon>Pseudovibrio</taxon>
    </lineage>
</organism>
<dbReference type="Proteomes" id="UP000076577">
    <property type="component" value="Unassembled WGS sequence"/>
</dbReference>
<sequence>MAGAAKAAEQFKLTSIKQLGIQVVVESDPDLWCQDHIKLKFIAMEEESLTDLSQMVLLTETVAKLLYKTCPEIKTVKANGNVFLSEETTFSLQLPMKRILAKQPVPAAVVVPAGSPAPSN</sequence>
<dbReference type="RefSeq" id="WP_139201322.1">
    <property type="nucleotide sequence ID" value="NZ_FOFM01000001.1"/>
</dbReference>
<dbReference type="AlphaFoldDB" id="A0A165UNU2"/>
<proteinExistence type="predicted"/>
<evidence type="ECO:0000313" key="2">
    <source>
        <dbReference type="Proteomes" id="UP000076577"/>
    </source>
</evidence>
<protein>
    <submittedName>
        <fullName evidence="1">Uncharacterized protein</fullName>
    </submittedName>
</protein>
<keyword evidence="2" id="KW-1185">Reference proteome</keyword>
<dbReference type="EMBL" id="LMCB01000098">
    <property type="protein sequence ID" value="KZL12626.1"/>
    <property type="molecule type" value="Genomic_DNA"/>
</dbReference>
<accession>A0A165UNU2</accession>